<comment type="caution">
    <text evidence="8">The sequence shown here is derived from an EMBL/GenBank/DDBJ whole genome shotgun (WGS) entry which is preliminary data.</text>
</comment>
<comment type="caution">
    <text evidence="6">Lacks conserved residue(s) required for the propagation of feature annotation.</text>
</comment>
<organism evidence="8 9">
    <name type="scientific">Ancylostoma caninum</name>
    <name type="common">Dog hookworm</name>
    <dbReference type="NCBI Taxonomy" id="29170"/>
    <lineage>
        <taxon>Eukaryota</taxon>
        <taxon>Metazoa</taxon>
        <taxon>Ecdysozoa</taxon>
        <taxon>Nematoda</taxon>
        <taxon>Chromadorea</taxon>
        <taxon>Rhabditida</taxon>
        <taxon>Rhabditina</taxon>
        <taxon>Rhabditomorpha</taxon>
        <taxon>Strongyloidea</taxon>
        <taxon>Ancylostomatidae</taxon>
        <taxon>Ancylostomatinae</taxon>
        <taxon>Ancylostoma</taxon>
    </lineage>
</organism>
<keyword evidence="3" id="KW-0378">Hydrolase</keyword>
<dbReference type="Pfam" id="PF01400">
    <property type="entry name" value="Astacin"/>
    <property type="match status" value="2"/>
</dbReference>
<evidence type="ECO:0000256" key="6">
    <source>
        <dbReference type="PROSITE-ProRule" id="PRU01211"/>
    </source>
</evidence>
<dbReference type="PANTHER" id="PTHR10127:SF780">
    <property type="entry name" value="METALLOENDOPEPTIDASE"/>
    <property type="match status" value="1"/>
</dbReference>
<dbReference type="InterPro" id="IPR001506">
    <property type="entry name" value="Peptidase_M12A"/>
</dbReference>
<dbReference type="InterPro" id="IPR000742">
    <property type="entry name" value="EGF"/>
</dbReference>
<dbReference type="OrthoDB" id="291007at2759"/>
<evidence type="ECO:0000256" key="2">
    <source>
        <dbReference type="ARBA" id="ARBA00022723"/>
    </source>
</evidence>
<keyword evidence="5" id="KW-0482">Metalloprotease</keyword>
<proteinExistence type="predicted"/>
<evidence type="ECO:0000256" key="4">
    <source>
        <dbReference type="ARBA" id="ARBA00022833"/>
    </source>
</evidence>
<dbReference type="STRING" id="29170.A0A368FIP9"/>
<feature type="domain" description="Peptidase M12A" evidence="7">
    <location>
        <begin position="68"/>
        <end position="132"/>
    </location>
</feature>
<dbReference type="GO" id="GO:0046872">
    <property type="term" value="F:metal ion binding"/>
    <property type="evidence" value="ECO:0007669"/>
    <property type="project" value="UniProtKB-KW"/>
</dbReference>
<keyword evidence="1" id="KW-0645">Protease</keyword>
<dbReference type="GO" id="GO:0004222">
    <property type="term" value="F:metalloendopeptidase activity"/>
    <property type="evidence" value="ECO:0007669"/>
    <property type="project" value="InterPro"/>
</dbReference>
<evidence type="ECO:0000256" key="1">
    <source>
        <dbReference type="ARBA" id="ARBA00022670"/>
    </source>
</evidence>
<sequence length="275" mass="31754">MKRQVLGNSSEIWLEYGVNNEKKATVNYYFDEKTSNATRQAFLRAAKAWEKDTCINFTKKKLEAYKEQFNRTEWYEFTKYGLPYDYGSIMHYESKRTNPMMTPKNDHYMGTIGSPMISFIDLSMINEHYYCKTKCVGTRCENGGFPHPRDCSECICPGGYGGRLCNELPNDLGGILNATSNSKILFMTHYNTHRDLDYLKRTYWIKPTEENVKIEVNMTIINGNLDVPGCALAGVEIKNEEDKTVTGHRYAIFSPFISMRHVDYFVESTPGKQIF</sequence>
<dbReference type="EMBL" id="JOJR01001154">
    <property type="protein sequence ID" value="RCN32114.1"/>
    <property type="molecule type" value="Genomic_DNA"/>
</dbReference>
<evidence type="ECO:0000256" key="5">
    <source>
        <dbReference type="ARBA" id="ARBA00023049"/>
    </source>
</evidence>
<dbReference type="PROSITE" id="PS01186">
    <property type="entry name" value="EGF_2"/>
    <property type="match status" value="1"/>
</dbReference>
<evidence type="ECO:0000313" key="8">
    <source>
        <dbReference type="EMBL" id="RCN32114.1"/>
    </source>
</evidence>
<name>A0A368FIP9_ANCCA</name>
<dbReference type="SUPFAM" id="SSF55486">
    <property type="entry name" value="Metalloproteases ('zincins'), catalytic domain"/>
    <property type="match status" value="1"/>
</dbReference>
<dbReference type="AlphaFoldDB" id="A0A368FIP9"/>
<keyword evidence="2" id="KW-0479">Metal-binding</keyword>
<dbReference type="PROSITE" id="PS51864">
    <property type="entry name" value="ASTACIN"/>
    <property type="match status" value="1"/>
</dbReference>
<dbReference type="Gene3D" id="3.40.390.10">
    <property type="entry name" value="Collagenase (Catalytic Domain)"/>
    <property type="match status" value="2"/>
</dbReference>
<protein>
    <submittedName>
        <fullName evidence="8">Astacin</fullName>
    </submittedName>
</protein>
<reference evidence="8 9" key="1">
    <citation type="submission" date="2014-10" db="EMBL/GenBank/DDBJ databases">
        <title>Draft genome of the hookworm Ancylostoma caninum.</title>
        <authorList>
            <person name="Mitreva M."/>
        </authorList>
    </citation>
    <scope>NUCLEOTIDE SEQUENCE [LARGE SCALE GENOMIC DNA]</scope>
    <source>
        <strain evidence="8 9">Baltimore</strain>
    </source>
</reference>
<evidence type="ECO:0000259" key="7">
    <source>
        <dbReference type="PROSITE" id="PS51864"/>
    </source>
</evidence>
<dbReference type="InterPro" id="IPR024079">
    <property type="entry name" value="MetalloPept_cat_dom_sf"/>
</dbReference>
<keyword evidence="9" id="KW-1185">Reference proteome</keyword>
<evidence type="ECO:0000313" key="9">
    <source>
        <dbReference type="Proteomes" id="UP000252519"/>
    </source>
</evidence>
<dbReference type="PANTHER" id="PTHR10127">
    <property type="entry name" value="DISCOIDIN, CUB, EGF, LAMININ , AND ZINC METALLOPROTEASE DOMAIN CONTAINING"/>
    <property type="match status" value="1"/>
</dbReference>
<evidence type="ECO:0000256" key="3">
    <source>
        <dbReference type="ARBA" id="ARBA00022801"/>
    </source>
</evidence>
<keyword evidence="4" id="KW-0862">Zinc</keyword>
<accession>A0A368FIP9</accession>
<dbReference type="GO" id="GO:0006508">
    <property type="term" value="P:proteolysis"/>
    <property type="evidence" value="ECO:0007669"/>
    <property type="project" value="UniProtKB-KW"/>
</dbReference>
<dbReference type="Proteomes" id="UP000252519">
    <property type="component" value="Unassembled WGS sequence"/>
</dbReference>
<gene>
    <name evidence="8" type="ORF">ANCCAN_22090</name>
</gene>